<dbReference type="InterPro" id="IPR050383">
    <property type="entry name" value="GlyoxalaseI/FosfomycinResist"/>
</dbReference>
<feature type="domain" description="VOC" evidence="2">
    <location>
        <begin position="142"/>
        <end position="257"/>
    </location>
</feature>
<dbReference type="InterPro" id="IPR037523">
    <property type="entry name" value="VOC_core"/>
</dbReference>
<dbReference type="OrthoDB" id="9803142at2"/>
<dbReference type="PANTHER" id="PTHR21366:SF14">
    <property type="entry name" value="GLYOXALASE DOMAIN-CONTAINING PROTEIN 5"/>
    <property type="match status" value="1"/>
</dbReference>
<accession>A0A3S3UGC6</accession>
<proteinExistence type="predicted"/>
<dbReference type="Gene3D" id="3.10.180.10">
    <property type="entry name" value="2,3-Dihydroxybiphenyl 1,2-Dioxygenase, domain 1"/>
    <property type="match status" value="2"/>
</dbReference>
<reference evidence="3 4" key="1">
    <citation type="journal article" date="2015" name="Int. J. Syst. Evol. Microbiol.">
        <title>Gemmobacter intermedius sp. nov., isolated from a white stork (Ciconia ciconia).</title>
        <authorList>
            <person name="Kampfer P."/>
            <person name="Jerzak L."/>
            <person name="Wilharm G."/>
            <person name="Golke J."/>
            <person name="Busse H.J."/>
            <person name="Glaeser S.P."/>
        </authorList>
    </citation>
    <scope>NUCLEOTIDE SEQUENCE [LARGE SCALE GENOMIC DNA]</scope>
    <source>
        <strain evidence="3 4">119/4</strain>
    </source>
</reference>
<dbReference type="Pfam" id="PF22632">
    <property type="entry name" value="BphC_D1"/>
    <property type="match status" value="1"/>
</dbReference>
<dbReference type="InterPro" id="IPR004360">
    <property type="entry name" value="Glyas_Fos-R_dOase_dom"/>
</dbReference>
<dbReference type="Proteomes" id="UP000287168">
    <property type="component" value="Unassembled WGS sequence"/>
</dbReference>
<gene>
    <name evidence="3" type="ORF">EP867_10955</name>
</gene>
<dbReference type="AlphaFoldDB" id="A0A3S3UGC6"/>
<feature type="region of interest" description="Disordered" evidence="1">
    <location>
        <begin position="301"/>
        <end position="326"/>
    </location>
</feature>
<dbReference type="SUPFAM" id="SSF54593">
    <property type="entry name" value="Glyoxalase/Bleomycin resistance protein/Dihydroxybiphenyl dioxygenase"/>
    <property type="match status" value="1"/>
</dbReference>
<protein>
    <submittedName>
        <fullName evidence="3">Biphenyl 2,3-dioxygenase</fullName>
    </submittedName>
</protein>
<comment type="caution">
    <text evidence="3">The sequence shown here is derived from an EMBL/GenBank/DDBJ whole genome shotgun (WGS) entry which is preliminary data.</text>
</comment>
<dbReference type="EMBL" id="SBLC01000013">
    <property type="protein sequence ID" value="RWY40998.1"/>
    <property type="molecule type" value="Genomic_DNA"/>
</dbReference>
<feature type="domain" description="VOC" evidence="2">
    <location>
        <begin position="5"/>
        <end position="119"/>
    </location>
</feature>
<evidence type="ECO:0000259" key="2">
    <source>
        <dbReference type="PROSITE" id="PS51819"/>
    </source>
</evidence>
<keyword evidence="4" id="KW-1185">Reference proteome</keyword>
<evidence type="ECO:0000313" key="4">
    <source>
        <dbReference type="Proteomes" id="UP000287168"/>
    </source>
</evidence>
<keyword evidence="3" id="KW-0560">Oxidoreductase</keyword>
<dbReference type="RefSeq" id="WP_128489106.1">
    <property type="nucleotide sequence ID" value="NZ_JBHLXB010000003.1"/>
</dbReference>
<keyword evidence="3" id="KW-0223">Dioxygenase</keyword>
<sequence length="326" mass="37035">MSICALGYIGIRSGRLDDWSQFATDLLGMQQVDRGGNVRAWRMDDRKQRLIVTDDGEEGLDFMGWEVDTPENLDRIASKLENNGIAVKWHMRAKADERHVTQLLSCYDPDGNYIELFCGPHIASEPFVPGRPITGFRTGTLGMGHVVLHTPTAEKLLWFYRDLLGFAVSDYGMKPYPLYFFHVNNRHHSFAIVGSGRRGLHHFMVELQALDDVGQGYDIAKYEQDRVAYSLGRHANDPIISFYANSPSGFFVEYGWGSPVIDPATWEPHETVDGPSLWGHDRVHLPEDDPTRQRLREMALETGRRGRQAPNPNPNCAWLDSVIHRQ</sequence>
<dbReference type="GO" id="GO:0051213">
    <property type="term" value="F:dioxygenase activity"/>
    <property type="evidence" value="ECO:0007669"/>
    <property type="project" value="UniProtKB-KW"/>
</dbReference>
<dbReference type="CDD" id="cd07237">
    <property type="entry name" value="BphC1-RGP6_C_like"/>
    <property type="match status" value="1"/>
</dbReference>
<dbReference type="PROSITE" id="PS51819">
    <property type="entry name" value="VOC"/>
    <property type="match status" value="2"/>
</dbReference>
<dbReference type="Pfam" id="PF00903">
    <property type="entry name" value="Glyoxalase"/>
    <property type="match status" value="1"/>
</dbReference>
<dbReference type="CDD" id="cd07252">
    <property type="entry name" value="BphC1-RGP6_N_like"/>
    <property type="match status" value="1"/>
</dbReference>
<organism evidence="3 4">
    <name type="scientific">Falsigemmobacter intermedius</name>
    <dbReference type="NCBI Taxonomy" id="1553448"/>
    <lineage>
        <taxon>Bacteria</taxon>
        <taxon>Pseudomonadati</taxon>
        <taxon>Pseudomonadota</taxon>
        <taxon>Alphaproteobacteria</taxon>
        <taxon>Rhodobacterales</taxon>
        <taxon>Paracoccaceae</taxon>
        <taxon>Falsigemmobacter</taxon>
    </lineage>
</organism>
<name>A0A3S3UGC6_9RHOB</name>
<evidence type="ECO:0000313" key="3">
    <source>
        <dbReference type="EMBL" id="RWY40998.1"/>
    </source>
</evidence>
<dbReference type="PANTHER" id="PTHR21366">
    <property type="entry name" value="GLYOXALASE FAMILY PROTEIN"/>
    <property type="match status" value="1"/>
</dbReference>
<dbReference type="InterPro" id="IPR029068">
    <property type="entry name" value="Glyas_Bleomycin-R_OHBP_Dase"/>
</dbReference>
<evidence type="ECO:0000256" key="1">
    <source>
        <dbReference type="SAM" id="MobiDB-lite"/>
    </source>
</evidence>